<dbReference type="AlphaFoldDB" id="S2EV06"/>
<gene>
    <name evidence="1" type="ORF">BG20_I0640</name>
</gene>
<proteinExistence type="predicted"/>
<sequence>MMNNMIETSVTFEQRNYFQENLKIINKTQSLIRKSKK</sequence>
<evidence type="ECO:0000313" key="1">
    <source>
        <dbReference type="EMBL" id="EPA06114.1"/>
    </source>
</evidence>
<evidence type="ECO:0000313" key="2">
    <source>
        <dbReference type="Proteomes" id="UP000014065"/>
    </source>
</evidence>
<organism evidence="1 2">
    <name type="scientific">Candidatus Nitrosarchaeum limnium BG20</name>
    <dbReference type="NCBI Taxonomy" id="859192"/>
    <lineage>
        <taxon>Archaea</taxon>
        <taxon>Nitrososphaerota</taxon>
        <taxon>Nitrososphaeria</taxon>
        <taxon>Nitrosopumilales</taxon>
        <taxon>Nitrosopumilaceae</taxon>
        <taxon>Nitrosarchaeum</taxon>
    </lineage>
</organism>
<reference evidence="1 2" key="1">
    <citation type="journal article" date="2012" name="J. Bacteriol.">
        <title>Genome Sequence of "Candidatus Nitrosoarchaeum limnia" BG20, a Low-Salinity Ammonia-Oxidizing Archaeon from the San Francisco Bay Estuary.</title>
        <authorList>
            <person name="Mosier A.C."/>
            <person name="Allen E.E."/>
            <person name="Kim M."/>
            <person name="Ferriera S."/>
            <person name="Francis C.A."/>
        </authorList>
    </citation>
    <scope>NUCLEOTIDE SEQUENCE [LARGE SCALE GENOMIC DNA]</scope>
    <source>
        <strain evidence="1 2">BG20</strain>
    </source>
</reference>
<accession>S2EV06</accession>
<protein>
    <submittedName>
        <fullName evidence="1">Uncharacterized protein</fullName>
    </submittedName>
</protein>
<comment type="caution">
    <text evidence="1">The sequence shown here is derived from an EMBL/GenBank/DDBJ whole genome shotgun (WGS) entry which is preliminary data.</text>
</comment>
<name>S2EV06_9ARCH</name>
<keyword evidence="2" id="KW-1185">Reference proteome</keyword>
<dbReference type="EMBL" id="AHJG01000099">
    <property type="protein sequence ID" value="EPA06114.1"/>
    <property type="molecule type" value="Genomic_DNA"/>
</dbReference>
<dbReference type="Proteomes" id="UP000014065">
    <property type="component" value="Unassembled WGS sequence"/>
</dbReference>